<dbReference type="InterPro" id="IPR013517">
    <property type="entry name" value="FG-GAP"/>
</dbReference>
<dbReference type="PANTHER" id="PTHR46580">
    <property type="entry name" value="SENSOR KINASE-RELATED"/>
    <property type="match status" value="1"/>
</dbReference>
<dbReference type="SUPFAM" id="SSF69318">
    <property type="entry name" value="Integrin alpha N-terminal domain"/>
    <property type="match status" value="2"/>
</dbReference>
<sequence>MKTFLLNLNMLSFSCFLLACSTSSSSTRTEMDNRGVNDSLVFTDVTESQFPIAPELHILNPLLVDVDGDGDLDVVCGVEAGVNRLYLNDGNGKFTWEKGIFSDVKHDTEHVRAADFNNDGSIDLIFVAEDDQNHEFYLGNGDGTFTPAHDRLLGKSEGNGLEVGDVNGDGLVDIVIGNSGEAGQNFLWMNDPENPGNFVDATKTHLPQVNDKTQSIALADLDGDGDLDMMIGNEVPPNRLLINDGQGVFTEKTDGFELLVPLETRMVLLADVDGDQDLDAVFSNLTSNGGDWDKDPQLRILINDGNANFVDETDRRMPKNKFSSYASQFIDFDGDGDLDLLVGTVEIPGFNPDQLRAYENDGSGNFTDITEQAVPNSVVARGWDMTVGDVNSDGIDDVVTGGWRSQSYLLLGSQSSDASSQNKNF</sequence>
<protein>
    <submittedName>
        <fullName evidence="3">VCBS repeat-containing protein</fullName>
    </submittedName>
</protein>
<evidence type="ECO:0000256" key="2">
    <source>
        <dbReference type="SAM" id="SignalP"/>
    </source>
</evidence>
<feature type="signal peptide" evidence="2">
    <location>
        <begin position="1"/>
        <end position="19"/>
    </location>
</feature>
<reference evidence="3 4" key="1">
    <citation type="submission" date="2024-04" db="EMBL/GenBank/DDBJ databases">
        <title>Albibacterium profundi sp. nov., isolated from sediment of the Challenger Deep of Mariana Trench.</title>
        <authorList>
            <person name="Wang Y."/>
        </authorList>
    </citation>
    <scope>NUCLEOTIDE SEQUENCE [LARGE SCALE GENOMIC DNA]</scope>
    <source>
        <strain evidence="3 4">RHL897</strain>
    </source>
</reference>
<gene>
    <name evidence="3" type="ORF">WKR92_10220</name>
</gene>
<name>A0ABV5CFU1_9SPHI</name>
<dbReference type="EMBL" id="JBBVGT010000002">
    <property type="protein sequence ID" value="MFB5946208.1"/>
    <property type="molecule type" value="Genomic_DNA"/>
</dbReference>
<dbReference type="PANTHER" id="PTHR46580:SF4">
    <property type="entry name" value="ATP_GTP-BINDING PROTEIN"/>
    <property type="match status" value="1"/>
</dbReference>
<evidence type="ECO:0000313" key="4">
    <source>
        <dbReference type="Proteomes" id="UP001580928"/>
    </source>
</evidence>
<proteinExistence type="predicted"/>
<organism evidence="3 4">
    <name type="scientific">Albibacterium profundi</name>
    <dbReference type="NCBI Taxonomy" id="3134906"/>
    <lineage>
        <taxon>Bacteria</taxon>
        <taxon>Pseudomonadati</taxon>
        <taxon>Bacteroidota</taxon>
        <taxon>Sphingobacteriia</taxon>
        <taxon>Sphingobacteriales</taxon>
        <taxon>Sphingobacteriaceae</taxon>
        <taxon>Albibacterium</taxon>
    </lineage>
</organism>
<keyword evidence="4" id="KW-1185">Reference proteome</keyword>
<dbReference type="InterPro" id="IPR028994">
    <property type="entry name" value="Integrin_alpha_N"/>
</dbReference>
<dbReference type="Gene3D" id="2.130.10.130">
    <property type="entry name" value="Integrin alpha, N-terminal"/>
    <property type="match status" value="2"/>
</dbReference>
<dbReference type="Proteomes" id="UP001580928">
    <property type="component" value="Unassembled WGS sequence"/>
</dbReference>
<evidence type="ECO:0000313" key="3">
    <source>
        <dbReference type="EMBL" id="MFB5946208.1"/>
    </source>
</evidence>
<accession>A0ABV5CFU1</accession>
<keyword evidence="1 2" id="KW-0732">Signal</keyword>
<dbReference type="PROSITE" id="PS51257">
    <property type="entry name" value="PROKAR_LIPOPROTEIN"/>
    <property type="match status" value="1"/>
</dbReference>
<dbReference type="Pfam" id="PF13517">
    <property type="entry name" value="FG-GAP_3"/>
    <property type="match status" value="4"/>
</dbReference>
<feature type="chain" id="PRO_5046987532" evidence="2">
    <location>
        <begin position="20"/>
        <end position="425"/>
    </location>
</feature>
<dbReference type="RefSeq" id="WP_375557735.1">
    <property type="nucleotide sequence ID" value="NZ_JBBVGT010000002.1"/>
</dbReference>
<comment type="caution">
    <text evidence="3">The sequence shown here is derived from an EMBL/GenBank/DDBJ whole genome shotgun (WGS) entry which is preliminary data.</text>
</comment>
<evidence type="ECO:0000256" key="1">
    <source>
        <dbReference type="ARBA" id="ARBA00022729"/>
    </source>
</evidence>